<accession>A0A8H7E6F6</accession>
<feature type="compositionally biased region" description="Basic and acidic residues" evidence="1">
    <location>
        <begin position="17"/>
        <end position="26"/>
    </location>
</feature>
<dbReference type="PANTHER" id="PTHR39398">
    <property type="entry name" value="YALI0F14311P"/>
    <property type="match status" value="1"/>
</dbReference>
<evidence type="ECO:0000256" key="1">
    <source>
        <dbReference type="SAM" id="MobiDB-lite"/>
    </source>
</evidence>
<sequence length="338" mass="37780">MMATTPQLTRKSSTPWERLKPAKHDPLQSMGFVSKGDTRLLDVKVQESFYNKIVARYMQFCTHHSIDMESAFASLSLEDDVSASSDPARNPPVAPVLPGQGRPITPSPPKRVSSSPLQGGAPSTPPPPAQELSIILLALRKLREALLATSSSAPSPVFSQRVHVFCVRLAILAFHPPSYHPPLMHLLFVLHTPRCPLPAPELSEMTTYLILDLACRQQELASAFSLRSNSRLQKDYRSRNVDEIIKAVVTSNWVAFWRVRRNVDGYVRALMQWSVPSLRRNSLKALSRAYLSCDLEWVLQSATGAEMSWEELVKIENIGWVLEGSKVIVRKPKPKTNP</sequence>
<protein>
    <recommendedName>
        <fullName evidence="4">CSN8/PSMD8/EIF3K domain-containing protein</fullName>
    </recommendedName>
</protein>
<feature type="compositionally biased region" description="Polar residues" evidence="1">
    <location>
        <begin position="1"/>
        <end position="15"/>
    </location>
</feature>
<organism evidence="2 3">
    <name type="scientific">Endocarpon pusillum</name>
    <dbReference type="NCBI Taxonomy" id="364733"/>
    <lineage>
        <taxon>Eukaryota</taxon>
        <taxon>Fungi</taxon>
        <taxon>Dikarya</taxon>
        <taxon>Ascomycota</taxon>
        <taxon>Pezizomycotina</taxon>
        <taxon>Eurotiomycetes</taxon>
        <taxon>Chaetothyriomycetidae</taxon>
        <taxon>Verrucariales</taxon>
        <taxon>Verrucariaceae</taxon>
        <taxon>Endocarpon</taxon>
    </lineage>
</organism>
<dbReference type="AlphaFoldDB" id="A0A8H7E6F6"/>
<evidence type="ECO:0008006" key="4">
    <source>
        <dbReference type="Google" id="ProtNLM"/>
    </source>
</evidence>
<gene>
    <name evidence="2" type="ORF">GJ744_007252</name>
</gene>
<reference evidence="2" key="1">
    <citation type="submission" date="2020-02" db="EMBL/GenBank/DDBJ databases">
        <authorList>
            <person name="Palmer J.M."/>
        </authorList>
    </citation>
    <scope>NUCLEOTIDE SEQUENCE</scope>
    <source>
        <strain evidence="2">EPUS1.4</strain>
        <tissue evidence="2">Thallus</tissue>
    </source>
</reference>
<feature type="region of interest" description="Disordered" evidence="1">
    <location>
        <begin position="1"/>
        <end position="30"/>
    </location>
</feature>
<dbReference type="OrthoDB" id="2100128at2759"/>
<dbReference type="EMBL" id="JAACFV010000035">
    <property type="protein sequence ID" value="KAF7509938.1"/>
    <property type="molecule type" value="Genomic_DNA"/>
</dbReference>
<dbReference type="PANTHER" id="PTHR39398:SF1">
    <property type="entry name" value="CSN8_PSMD8_EIF3K DOMAIN-CONTAINING PROTEIN"/>
    <property type="match status" value="1"/>
</dbReference>
<dbReference type="Proteomes" id="UP000606974">
    <property type="component" value="Unassembled WGS sequence"/>
</dbReference>
<keyword evidence="3" id="KW-1185">Reference proteome</keyword>
<evidence type="ECO:0000313" key="2">
    <source>
        <dbReference type="EMBL" id="KAF7509938.1"/>
    </source>
</evidence>
<proteinExistence type="predicted"/>
<comment type="caution">
    <text evidence="2">The sequence shown here is derived from an EMBL/GenBank/DDBJ whole genome shotgun (WGS) entry which is preliminary data.</text>
</comment>
<evidence type="ECO:0000313" key="3">
    <source>
        <dbReference type="Proteomes" id="UP000606974"/>
    </source>
</evidence>
<feature type="region of interest" description="Disordered" evidence="1">
    <location>
        <begin position="81"/>
        <end position="128"/>
    </location>
</feature>
<name>A0A8H7E6F6_9EURO</name>